<feature type="compositionally biased region" description="Basic residues" evidence="1">
    <location>
        <begin position="235"/>
        <end position="249"/>
    </location>
</feature>
<protein>
    <submittedName>
        <fullName evidence="2">Uncharacterized protein</fullName>
    </submittedName>
</protein>
<accession>A0AAV7NTP2</accession>
<keyword evidence="3" id="KW-1185">Reference proteome</keyword>
<feature type="region of interest" description="Disordered" evidence="1">
    <location>
        <begin position="217"/>
        <end position="260"/>
    </location>
</feature>
<name>A0AAV7NTP2_PLEWA</name>
<gene>
    <name evidence="2" type="ORF">NDU88_006189</name>
</gene>
<evidence type="ECO:0000313" key="2">
    <source>
        <dbReference type="EMBL" id="KAJ1117994.1"/>
    </source>
</evidence>
<comment type="caution">
    <text evidence="2">The sequence shown here is derived from an EMBL/GenBank/DDBJ whole genome shotgun (WGS) entry which is preliminary data.</text>
</comment>
<proteinExistence type="predicted"/>
<organism evidence="2 3">
    <name type="scientific">Pleurodeles waltl</name>
    <name type="common">Iberian ribbed newt</name>
    <dbReference type="NCBI Taxonomy" id="8319"/>
    <lineage>
        <taxon>Eukaryota</taxon>
        <taxon>Metazoa</taxon>
        <taxon>Chordata</taxon>
        <taxon>Craniata</taxon>
        <taxon>Vertebrata</taxon>
        <taxon>Euteleostomi</taxon>
        <taxon>Amphibia</taxon>
        <taxon>Batrachia</taxon>
        <taxon>Caudata</taxon>
        <taxon>Salamandroidea</taxon>
        <taxon>Salamandridae</taxon>
        <taxon>Pleurodelinae</taxon>
        <taxon>Pleurodeles</taxon>
    </lineage>
</organism>
<evidence type="ECO:0000256" key="1">
    <source>
        <dbReference type="SAM" id="MobiDB-lite"/>
    </source>
</evidence>
<dbReference type="AlphaFoldDB" id="A0AAV7NTP2"/>
<feature type="region of interest" description="Disordered" evidence="1">
    <location>
        <begin position="1"/>
        <end position="51"/>
    </location>
</feature>
<evidence type="ECO:0000313" key="3">
    <source>
        <dbReference type="Proteomes" id="UP001066276"/>
    </source>
</evidence>
<dbReference type="EMBL" id="JANPWB010000012">
    <property type="protein sequence ID" value="KAJ1117994.1"/>
    <property type="molecule type" value="Genomic_DNA"/>
</dbReference>
<dbReference type="Proteomes" id="UP001066276">
    <property type="component" value="Chromosome 8"/>
</dbReference>
<reference evidence="2" key="1">
    <citation type="journal article" date="2022" name="bioRxiv">
        <title>Sequencing and chromosome-scale assembly of the giantPleurodeles waltlgenome.</title>
        <authorList>
            <person name="Brown T."/>
            <person name="Elewa A."/>
            <person name="Iarovenko S."/>
            <person name="Subramanian E."/>
            <person name="Araus A.J."/>
            <person name="Petzold A."/>
            <person name="Susuki M."/>
            <person name="Suzuki K.-i.T."/>
            <person name="Hayashi T."/>
            <person name="Toyoda A."/>
            <person name="Oliveira C."/>
            <person name="Osipova E."/>
            <person name="Leigh N.D."/>
            <person name="Simon A."/>
            <person name="Yun M.H."/>
        </authorList>
    </citation>
    <scope>NUCLEOTIDE SEQUENCE</scope>
    <source>
        <strain evidence="2">20211129_DDA</strain>
        <tissue evidence="2">Liver</tissue>
    </source>
</reference>
<sequence length="469" mass="49870">MTDGDVAMEKNMSPASSCEDDDGGMVDHCDNGPTSQSQGLAADDPLPHRDGAGEKQAAALVALACSRKLLPPPAASAPRTVLTQLPGFPRLFSPVDTESAPRPWRLVVPADSPRPLRPSLCAVTATAALPHPPRVCDTDRWCWRAAVVGRRAARPTPLGRAADCAARRTGCRTRLGTAQACWRGELLGFVLECDPCCLWGVALGAWGFLMAPKPIRTPWTSRARHNPDPTGGGRDKRHPAPCSKKHTNPRGRGAQQGMPGMEKAVRNAVSVPIMFANVIKAKQTPPQRKAPDTQPCTAGTDGVQVSALTDVSVSVSVSSAGVTEVASPEITGMGSGNSGEVGGSPLFGDEKTFEQKLKVGLHESNQGEINVESRSLAKDICSQGTEDMVKFLAISETISPSLVQRRKEEKPSGAKSDHGLLDTGKFFFSLSNQSRDSDLDEEIPLSDSDIECSSSASIWASNHLTCRRK</sequence>